<dbReference type="AlphaFoldDB" id="X7F1B3"/>
<evidence type="ECO:0000259" key="4">
    <source>
        <dbReference type="PROSITE" id="PS50943"/>
    </source>
</evidence>
<dbReference type="InterPro" id="IPR018653">
    <property type="entry name" value="ScfR_C"/>
</dbReference>
<gene>
    <name evidence="5" type="ORF">RISW2_20590</name>
</gene>
<evidence type="ECO:0000256" key="2">
    <source>
        <dbReference type="ARBA" id="ARBA00023125"/>
    </source>
</evidence>
<dbReference type="SMART" id="SM00530">
    <property type="entry name" value="HTH_XRE"/>
    <property type="match status" value="1"/>
</dbReference>
<evidence type="ECO:0000313" key="5">
    <source>
        <dbReference type="EMBL" id="ETX26712.1"/>
    </source>
</evidence>
<comment type="caution">
    <text evidence="5">The sequence shown here is derived from an EMBL/GenBank/DDBJ whole genome shotgun (WGS) entry which is preliminary data.</text>
</comment>
<dbReference type="PANTHER" id="PTHR46797">
    <property type="entry name" value="HTH-TYPE TRANSCRIPTIONAL REGULATOR"/>
    <property type="match status" value="1"/>
</dbReference>
<dbReference type="EMBL" id="JAME01000062">
    <property type="protein sequence ID" value="ETX26712.1"/>
    <property type="molecule type" value="Genomic_DNA"/>
</dbReference>
<dbReference type="SUPFAM" id="SSF47413">
    <property type="entry name" value="lambda repressor-like DNA-binding domains"/>
    <property type="match status" value="1"/>
</dbReference>
<sequence length="442" mass="47431">MARDTLTGSRIRERRIMAGLKQAELAREANISPSYLNLIEHNRRRIGGKLLLDLAAILDVEPTALTEGAEATLVAALREAASEKGRAGPRAAVEIDRVDEFAGRFPGWAGLLADTHRRTVALERTVETLTDRLTHDPHLAAALHEMLSTVTAIRAASAILAEPGEIPPDWQRRFHRNIHEDSARLAETSRTLVRYLDAADDASSEATAPQEEVDAVLAQAGHRFPAIETGATGAGALADALGADMSGTARRLLARHLRRYEADARRLPLATIGDALQAGGDADPFRLAGALGADPAQVMRRLAALPPDLLPDPCGLAICDASGALTYRKPLADFPMPRFGAGCPLWPLYQALSRPMTATRLVLEQAGSTGRRFRADAIAVPHGPAMPDRPALFEAHMLVVPDRAETAPDPLPVGVSCRICPRTGCAGRREPSILPDAAREEF</sequence>
<dbReference type="PANTHER" id="PTHR46797:SF23">
    <property type="entry name" value="HTH-TYPE TRANSCRIPTIONAL REGULATOR SUTR"/>
    <property type="match status" value="1"/>
</dbReference>
<dbReference type="CDD" id="cd00093">
    <property type="entry name" value="HTH_XRE"/>
    <property type="match status" value="1"/>
</dbReference>
<dbReference type="eggNOG" id="COG3800">
    <property type="taxonomic scope" value="Bacteria"/>
</dbReference>
<dbReference type="STRING" id="1449351.RISW2_20590"/>
<dbReference type="GO" id="GO:0005829">
    <property type="term" value="C:cytosol"/>
    <property type="evidence" value="ECO:0007669"/>
    <property type="project" value="TreeGrafter"/>
</dbReference>
<dbReference type="InterPro" id="IPR001387">
    <property type="entry name" value="Cro/C1-type_HTH"/>
</dbReference>
<dbReference type="GO" id="GO:0003677">
    <property type="term" value="F:DNA binding"/>
    <property type="evidence" value="ECO:0007669"/>
    <property type="project" value="UniProtKB-KW"/>
</dbReference>
<organism evidence="5 6">
    <name type="scientific">Roseivivax isoporae LMG 25204</name>
    <dbReference type="NCBI Taxonomy" id="1449351"/>
    <lineage>
        <taxon>Bacteria</taxon>
        <taxon>Pseudomonadati</taxon>
        <taxon>Pseudomonadota</taxon>
        <taxon>Alphaproteobacteria</taxon>
        <taxon>Rhodobacterales</taxon>
        <taxon>Roseobacteraceae</taxon>
        <taxon>Roseivivax</taxon>
    </lineage>
</organism>
<dbReference type="PATRIC" id="fig|1449351.3.peg.4394"/>
<evidence type="ECO:0000313" key="6">
    <source>
        <dbReference type="Proteomes" id="UP000023430"/>
    </source>
</evidence>
<dbReference type="PROSITE" id="PS50943">
    <property type="entry name" value="HTH_CROC1"/>
    <property type="match status" value="1"/>
</dbReference>
<dbReference type="OrthoDB" id="7790108at2"/>
<keyword evidence="1" id="KW-0805">Transcription regulation</keyword>
<dbReference type="Pfam" id="PF01381">
    <property type="entry name" value="HTH_3"/>
    <property type="match status" value="1"/>
</dbReference>
<keyword evidence="6" id="KW-1185">Reference proteome</keyword>
<evidence type="ECO:0000256" key="1">
    <source>
        <dbReference type="ARBA" id="ARBA00023015"/>
    </source>
</evidence>
<feature type="domain" description="HTH cro/C1-type" evidence="4">
    <location>
        <begin position="11"/>
        <end position="65"/>
    </location>
</feature>
<dbReference type="RefSeq" id="WP_043775029.1">
    <property type="nucleotide sequence ID" value="NZ_JAME01000062.1"/>
</dbReference>
<evidence type="ECO:0000256" key="3">
    <source>
        <dbReference type="ARBA" id="ARBA00023163"/>
    </source>
</evidence>
<dbReference type="InterPro" id="IPR050807">
    <property type="entry name" value="TransReg_Diox_bact_type"/>
</dbReference>
<dbReference type="GO" id="GO:0003700">
    <property type="term" value="F:DNA-binding transcription factor activity"/>
    <property type="evidence" value="ECO:0007669"/>
    <property type="project" value="TreeGrafter"/>
</dbReference>
<accession>X7F1B3</accession>
<keyword evidence="3" id="KW-0804">Transcription</keyword>
<name>X7F1B3_9RHOB</name>
<proteinExistence type="predicted"/>
<dbReference type="Gene3D" id="1.10.260.40">
    <property type="entry name" value="lambda repressor-like DNA-binding domains"/>
    <property type="match status" value="1"/>
</dbReference>
<reference evidence="5 6" key="1">
    <citation type="submission" date="2014-01" db="EMBL/GenBank/DDBJ databases">
        <title>Roseivivax isoporae LMG 25204 Genome Sequencing.</title>
        <authorList>
            <person name="Lai Q."/>
            <person name="Li G."/>
            <person name="Shao Z."/>
        </authorList>
    </citation>
    <scope>NUCLEOTIDE SEQUENCE [LARGE SCALE GENOMIC DNA]</scope>
    <source>
        <strain evidence="5 6">LMG 25204</strain>
    </source>
</reference>
<dbReference type="InterPro" id="IPR010982">
    <property type="entry name" value="Lambda_DNA-bd_dom_sf"/>
</dbReference>
<dbReference type="Proteomes" id="UP000023430">
    <property type="component" value="Unassembled WGS sequence"/>
</dbReference>
<keyword evidence="2" id="KW-0238">DNA-binding</keyword>
<protein>
    <submittedName>
        <fullName evidence="5">Transcriptional regulator</fullName>
    </submittedName>
</protein>
<dbReference type="Pfam" id="PF09856">
    <property type="entry name" value="ScfRs"/>
    <property type="match status" value="1"/>
</dbReference>